<dbReference type="GO" id="GO:0003723">
    <property type="term" value="F:RNA binding"/>
    <property type="evidence" value="ECO:0007669"/>
    <property type="project" value="InterPro"/>
</dbReference>
<reference evidence="10" key="2">
    <citation type="submission" date="2025-08" db="UniProtKB">
        <authorList>
            <consortium name="Ensembl"/>
        </authorList>
    </citation>
    <scope>IDENTIFICATION</scope>
    <source>
        <strain evidence="10">Isolate ISIS603380</strain>
    </source>
</reference>
<organism evidence="10 11">
    <name type="scientific">Loxodonta africana</name>
    <name type="common">African elephant</name>
    <dbReference type="NCBI Taxonomy" id="9785"/>
    <lineage>
        <taxon>Eukaryota</taxon>
        <taxon>Metazoa</taxon>
        <taxon>Chordata</taxon>
        <taxon>Craniata</taxon>
        <taxon>Vertebrata</taxon>
        <taxon>Euteleostomi</taxon>
        <taxon>Mammalia</taxon>
        <taxon>Eutheria</taxon>
        <taxon>Afrotheria</taxon>
        <taxon>Proboscidea</taxon>
        <taxon>Elephantidae</taxon>
        <taxon>Loxodonta</taxon>
    </lineage>
</organism>
<dbReference type="Pfam" id="PF00333">
    <property type="entry name" value="Ribosomal_S5"/>
    <property type="match status" value="1"/>
</dbReference>
<dbReference type="Gene3D" id="3.30.230.10">
    <property type="match status" value="1"/>
</dbReference>
<evidence type="ECO:0000313" key="10">
    <source>
        <dbReference type="Ensembl" id="ENSLAFP00000024485.1"/>
    </source>
</evidence>
<dbReference type="eggNOG" id="KOG0877">
    <property type="taxonomic scope" value="Eukaryota"/>
</dbReference>
<comment type="similarity">
    <text evidence="1 8">Belongs to the universal ribosomal protein uS5 family.</text>
</comment>
<evidence type="ECO:0000313" key="11">
    <source>
        <dbReference type="Proteomes" id="UP000007646"/>
    </source>
</evidence>
<dbReference type="GO" id="GO:0022627">
    <property type="term" value="C:cytosolic small ribosomal subunit"/>
    <property type="evidence" value="ECO:0007669"/>
    <property type="project" value="TreeGrafter"/>
</dbReference>
<feature type="domain" description="S5 DRBM" evidence="9">
    <location>
        <begin position="30"/>
        <end position="92"/>
    </location>
</feature>
<comment type="subunit">
    <text evidence="6">Component of the small ribosomal subunit. Interacts with zinc finger protein ZNF277 (via zinc-finger domains); the interaction is direct; the interaction is extra-ribosomal. Interaction with ZNF277 competes with the binding of RPS2 to protein arginine methyltransferase PRMT3.</text>
</comment>
<dbReference type="PROSITE" id="PS50881">
    <property type="entry name" value="S5_DSRBD"/>
    <property type="match status" value="1"/>
</dbReference>
<dbReference type="PANTHER" id="PTHR13718:SF120">
    <property type="entry name" value="40S RIBOSOMAL PROTEIN S2"/>
    <property type="match status" value="1"/>
</dbReference>
<dbReference type="Ensembl" id="ENSLAFT00000035733.1">
    <property type="protein sequence ID" value="ENSLAFP00000024485.1"/>
    <property type="gene ID" value="ENSLAFG00000025689.1"/>
</dbReference>
<keyword evidence="3 7" id="KW-0687">Ribonucleoprotein</keyword>
<evidence type="ECO:0000259" key="9">
    <source>
        <dbReference type="PROSITE" id="PS50881"/>
    </source>
</evidence>
<evidence type="ECO:0000256" key="1">
    <source>
        <dbReference type="ARBA" id="ARBA00008945"/>
    </source>
</evidence>
<evidence type="ECO:0000256" key="3">
    <source>
        <dbReference type="ARBA" id="ARBA00023274"/>
    </source>
</evidence>
<reference evidence="10 11" key="1">
    <citation type="submission" date="2009-06" db="EMBL/GenBank/DDBJ databases">
        <title>The Genome Sequence of Loxodonta africana (African elephant).</title>
        <authorList>
            <person name="Di Palma F."/>
            <person name="Heiman D."/>
            <person name="Young S."/>
            <person name="Johnson J."/>
            <person name="Lander E.S."/>
            <person name="Lindblad-Toh K."/>
        </authorList>
    </citation>
    <scope>NUCLEOTIDE SEQUENCE [LARGE SCALE GENOMIC DNA]</scope>
    <source>
        <strain evidence="10 11">Isolate ISIS603380</strain>
    </source>
</reference>
<protein>
    <recommendedName>
        <fullName evidence="4">Small ribosomal subunit protein uS5</fullName>
    </recommendedName>
    <alternativeName>
        <fullName evidence="5">40S ribosomal protein S2</fullName>
    </alternativeName>
</protein>
<keyword evidence="11" id="KW-1185">Reference proteome</keyword>
<dbReference type="InParanoid" id="G3U9H7"/>
<dbReference type="GO" id="GO:0006412">
    <property type="term" value="P:translation"/>
    <property type="evidence" value="ECO:0007669"/>
    <property type="project" value="InterPro"/>
</dbReference>
<dbReference type="FunFam" id="3.30.230.10:FF:000004">
    <property type="entry name" value="40S ribosomal protein S2"/>
    <property type="match status" value="1"/>
</dbReference>
<proteinExistence type="inferred from homology"/>
<evidence type="ECO:0000256" key="2">
    <source>
        <dbReference type="ARBA" id="ARBA00022980"/>
    </source>
</evidence>
<dbReference type="Pfam" id="PF03719">
    <property type="entry name" value="Ribosomal_S5_C"/>
    <property type="match status" value="1"/>
</dbReference>
<dbReference type="InterPro" id="IPR000851">
    <property type="entry name" value="Ribosomal_uS5"/>
</dbReference>
<reference evidence="10" key="3">
    <citation type="submission" date="2025-09" db="UniProtKB">
        <authorList>
            <consortium name="Ensembl"/>
        </authorList>
    </citation>
    <scope>IDENTIFICATION</scope>
    <source>
        <strain evidence="10">Isolate ISIS603380</strain>
    </source>
</reference>
<evidence type="ECO:0000256" key="8">
    <source>
        <dbReference type="RuleBase" id="RU003823"/>
    </source>
</evidence>
<dbReference type="Gene3D" id="3.30.160.20">
    <property type="match status" value="1"/>
</dbReference>
<dbReference type="SUPFAM" id="SSF54211">
    <property type="entry name" value="Ribosomal protein S5 domain 2-like"/>
    <property type="match status" value="1"/>
</dbReference>
<evidence type="ECO:0000256" key="5">
    <source>
        <dbReference type="ARBA" id="ARBA00035407"/>
    </source>
</evidence>
<dbReference type="STRING" id="9785.ENSLAFP00000024485"/>
<dbReference type="InterPro" id="IPR014721">
    <property type="entry name" value="Ribsml_uS5_D2-typ_fold_subgr"/>
</dbReference>
<sequence length="218" mass="23892">INLFSLEDIYLFSLSIKESGIITFFLGMALKNEVLKIMPMQKQARSGQQTRVKAFNAIGDYNGHLGLHIKCSKEVAMPRGTIILAKLSIIPMWGDKTGKPHSVPCKVTSRLASTLVCLVPPRGTGIVSAPVTKKLLLMASIDGCYTSARGYTLSLDNFTKATFDAISKTYSYLTPTSGKRPCPPSLPTRNSLAISPESQCRGPRLQLWPPHSGFYTRK</sequence>
<dbReference type="HOGENOM" id="CLU_065898_0_3_1"/>
<evidence type="ECO:0000256" key="6">
    <source>
        <dbReference type="ARBA" id="ARBA00046587"/>
    </source>
</evidence>
<evidence type="ECO:0000256" key="4">
    <source>
        <dbReference type="ARBA" id="ARBA00035255"/>
    </source>
</evidence>
<evidence type="ECO:0000256" key="7">
    <source>
        <dbReference type="PROSITE-ProRule" id="PRU00268"/>
    </source>
</evidence>
<dbReference type="SUPFAM" id="SSF54768">
    <property type="entry name" value="dsRNA-binding domain-like"/>
    <property type="match status" value="1"/>
</dbReference>
<keyword evidence="2 7" id="KW-0689">Ribosomal protein</keyword>
<name>G3U9H7_LOXAF</name>
<dbReference type="InterPro" id="IPR005324">
    <property type="entry name" value="Ribosomal_uS5_C"/>
</dbReference>
<dbReference type="InterPro" id="IPR020568">
    <property type="entry name" value="Ribosomal_Su5_D2-typ_SF"/>
</dbReference>
<accession>G3U9H7</accession>
<dbReference type="PANTHER" id="PTHR13718">
    <property type="entry name" value="RIBOSOMAL S SUBUNIT"/>
    <property type="match status" value="1"/>
</dbReference>
<dbReference type="GO" id="GO:0003735">
    <property type="term" value="F:structural constituent of ribosome"/>
    <property type="evidence" value="ECO:0007669"/>
    <property type="project" value="UniProtKB-UniRule"/>
</dbReference>
<dbReference type="GeneTree" id="ENSGT00940000154326"/>
<dbReference type="AlphaFoldDB" id="G3U9H7"/>
<dbReference type="FunFam" id="3.30.160.20:FF:000133">
    <property type="entry name" value="40S ribosomal protein S2"/>
    <property type="match status" value="1"/>
</dbReference>
<dbReference type="Proteomes" id="UP000007646">
    <property type="component" value="Unassembled WGS sequence"/>
</dbReference>
<dbReference type="InterPro" id="IPR013810">
    <property type="entry name" value="Ribosomal_uS5_N"/>
</dbReference>